<dbReference type="EMBL" id="CANHGI010000001">
    <property type="protein sequence ID" value="CAI5439633.1"/>
    <property type="molecule type" value="Genomic_DNA"/>
</dbReference>
<protein>
    <submittedName>
        <fullName evidence="1">Uncharacterized protein</fullName>
    </submittedName>
</protein>
<name>A0A9P1I7J3_9PELO</name>
<accession>A0A9P1I7J3</accession>
<evidence type="ECO:0000313" key="1">
    <source>
        <dbReference type="EMBL" id="CAI5439633.1"/>
    </source>
</evidence>
<comment type="caution">
    <text evidence="1">The sequence shown here is derived from an EMBL/GenBank/DDBJ whole genome shotgun (WGS) entry which is preliminary data.</text>
</comment>
<proteinExistence type="predicted"/>
<reference evidence="1" key="1">
    <citation type="submission" date="2022-11" db="EMBL/GenBank/DDBJ databases">
        <authorList>
            <person name="Kikuchi T."/>
        </authorList>
    </citation>
    <scope>NUCLEOTIDE SEQUENCE</scope>
    <source>
        <strain evidence="1">PS1010</strain>
    </source>
</reference>
<organism evidence="1 2">
    <name type="scientific">Caenorhabditis angaria</name>
    <dbReference type="NCBI Taxonomy" id="860376"/>
    <lineage>
        <taxon>Eukaryota</taxon>
        <taxon>Metazoa</taxon>
        <taxon>Ecdysozoa</taxon>
        <taxon>Nematoda</taxon>
        <taxon>Chromadorea</taxon>
        <taxon>Rhabditida</taxon>
        <taxon>Rhabditina</taxon>
        <taxon>Rhabditomorpha</taxon>
        <taxon>Rhabditoidea</taxon>
        <taxon>Rhabditidae</taxon>
        <taxon>Peloderinae</taxon>
        <taxon>Caenorhabditis</taxon>
    </lineage>
</organism>
<keyword evidence="2" id="KW-1185">Reference proteome</keyword>
<evidence type="ECO:0000313" key="2">
    <source>
        <dbReference type="Proteomes" id="UP001152747"/>
    </source>
</evidence>
<dbReference type="AlphaFoldDB" id="A0A9P1I7J3"/>
<gene>
    <name evidence="1" type="ORF">CAMP_LOCUS2270</name>
</gene>
<sequence>MFHQATYIQHLNLQRRKIRYVKRKNKDYINAPMETWISFEFEIEIINILEVRMIEETFIYGVKTEDSYRIQKIISDGACGDPTKTYNKSEIVNKMIELIPERLIDLLDENKFEAIIDTDHNFDRKYDIGMFIRYMKRFNEKYTKTDGYEESLILHENKNMISFRKNFMVSWNQDLESNQTMFWSFSFAVNKENQRIQKVIVTPLNYPGIPNAGQKHSALELINKTLTKIGAHLQLKNRNIFELRDTNRLYNSEYCLKIGMRNNNYTEFLIIFQIYGNFVQVYGNIVDNPSFDGFMRNSTISIQNLGDQLIFQVRFYYYKENIGYELDFIVKSYYIAEIDTYEIHEFMISCFEEMTDKEREDQNSGLKIEGFNK</sequence>
<dbReference type="Proteomes" id="UP001152747">
    <property type="component" value="Unassembled WGS sequence"/>
</dbReference>